<dbReference type="GeneID" id="108680109"/>
<dbReference type="Proteomes" id="UP000694843">
    <property type="component" value="Unplaced"/>
</dbReference>
<dbReference type="PANTHER" id="PTHR21552:SF2">
    <property type="entry name" value="CREB3 REGULATORY FACTOR"/>
    <property type="match status" value="1"/>
</dbReference>
<reference evidence="3" key="1">
    <citation type="submission" date="2014-08" db="EMBL/GenBank/DDBJ databases">
        <authorList>
            <person name="Murali S."/>
            <person name="Richards S."/>
            <person name="Bandaranaike D."/>
            <person name="Bellair M."/>
            <person name="Blankenburg K."/>
            <person name="Chao H."/>
            <person name="Dinh H."/>
            <person name="Doddapaneni H."/>
            <person name="Dugan-Rocha S."/>
            <person name="Elkadiri S."/>
            <person name="Gnanaolivu R."/>
            <person name="Hughes D."/>
            <person name="Lee S."/>
            <person name="Li M."/>
            <person name="Ming W."/>
            <person name="Munidasa M."/>
            <person name="Muniz J."/>
            <person name="Nguyen L."/>
            <person name="Osuji N."/>
            <person name="Pu L.-L."/>
            <person name="Puazo M."/>
            <person name="Skinner E."/>
            <person name="Qu C."/>
            <person name="Quiroz J."/>
            <person name="Raj R."/>
            <person name="Weissenberger G."/>
            <person name="Xin Y."/>
            <person name="Zou X."/>
            <person name="Han Y."/>
            <person name="Worley K."/>
            <person name="Muzny D."/>
            <person name="Gibbs R."/>
        </authorList>
    </citation>
    <scope>NUCLEOTIDE SEQUENCE</scope>
    <source>
        <strain evidence="3">HAZT.00-mixed</strain>
        <tissue evidence="3">Whole organism</tissue>
    </source>
</reference>
<keyword evidence="4" id="KW-1185">Reference proteome</keyword>
<feature type="region of interest" description="Disordered" evidence="1">
    <location>
        <begin position="82"/>
        <end position="112"/>
    </location>
</feature>
<reference evidence="3" key="3">
    <citation type="submission" date="2019-06" db="EMBL/GenBank/DDBJ databases">
        <authorList>
            <person name="Poynton C."/>
            <person name="Hasenbein S."/>
            <person name="Benoit J.B."/>
            <person name="Sepulveda M.S."/>
            <person name="Poelchau M.F."/>
            <person name="Murali S.C."/>
            <person name="Chen S."/>
            <person name="Glastad K.M."/>
            <person name="Werren J.H."/>
            <person name="Vineis J.H."/>
            <person name="Bowen J.L."/>
            <person name="Friedrich M."/>
            <person name="Jones J."/>
            <person name="Robertson H.M."/>
            <person name="Feyereisen R."/>
            <person name="Mechler-Hickson A."/>
            <person name="Mathers N."/>
            <person name="Lee C.E."/>
            <person name="Colbourne J.K."/>
            <person name="Biales A."/>
            <person name="Johnston J.S."/>
            <person name="Wellborn G.A."/>
            <person name="Rosendale A.J."/>
            <person name="Cridge A.G."/>
            <person name="Munoz-Torres M.C."/>
            <person name="Bain P.A."/>
            <person name="Manny A.R."/>
            <person name="Major K.M."/>
            <person name="Lambert F.N."/>
            <person name="Vulpe C.D."/>
            <person name="Tuck P."/>
            <person name="Blalock B.J."/>
            <person name="Lin Y.-Y."/>
            <person name="Smith M.E."/>
            <person name="Ochoa-Acuna H."/>
            <person name="Chen M.-J.M."/>
            <person name="Childers C.P."/>
            <person name="Qu J."/>
            <person name="Dugan S."/>
            <person name="Lee S.L."/>
            <person name="Chao H."/>
            <person name="Dinh H."/>
            <person name="Han Y."/>
            <person name="Doddapaneni H."/>
            <person name="Worley K.C."/>
            <person name="Muzny D.M."/>
            <person name="Gibbs R.A."/>
            <person name="Richards S."/>
        </authorList>
    </citation>
    <scope>NUCLEOTIDE SEQUENCE</scope>
    <source>
        <strain evidence="3">HAZT.00-mixed</strain>
        <tissue evidence="3">Whole organism</tissue>
    </source>
</reference>
<dbReference type="GO" id="GO:0000977">
    <property type="term" value="F:RNA polymerase II transcription regulatory region sequence-specific DNA binding"/>
    <property type="evidence" value="ECO:0007669"/>
    <property type="project" value="TreeGrafter"/>
</dbReference>
<feature type="compositionally biased region" description="Polar residues" evidence="1">
    <location>
        <begin position="82"/>
        <end position="106"/>
    </location>
</feature>
<dbReference type="GO" id="GO:0000981">
    <property type="term" value="F:DNA-binding transcription factor activity, RNA polymerase II-specific"/>
    <property type="evidence" value="ECO:0007669"/>
    <property type="project" value="TreeGrafter"/>
</dbReference>
<dbReference type="OrthoDB" id="8931646at2759"/>
<gene>
    <name evidence="5" type="primary">LOC108680109</name>
    <name evidence="3" type="ORF">HAZT_HAZT002024</name>
</gene>
<evidence type="ECO:0000313" key="5">
    <source>
        <dbReference type="RefSeq" id="XP_018024354.1"/>
    </source>
</evidence>
<dbReference type="GO" id="GO:0006986">
    <property type="term" value="P:response to unfolded protein"/>
    <property type="evidence" value="ECO:0007669"/>
    <property type="project" value="InterPro"/>
</dbReference>
<sequence>MQEDFLFDWGNGDGLMMESSFSGGVPIPRHQQSQLMDSHMHSNGNLLSRALHSNSGIATSGSSDQFVGSGDAAGSPYHQNCISPLHYQQSPSPGSGMISQQNQNSMGFRPHNDFISYQDNYSNVGLSPLPPNSPSPHMWQTQSMDLDGDVFNIKLEPLEMLGCDTDLLQFDNTDSNFAPDDFDLLSPSHEHVVYQNSHRIDEIISSGSGNDPTCLDPQHSSPAAMAAVRPSEVMNVGHHSISHSAGSGNSVSSLSGLAIHSDLQPAMNYQNNQDDHIMDNQQSSEMQHQPSSSQQQVLHSQSFTDSSFLHSQLNSCGGIYSGLVSGGSVKIEPITDVSDSFVVSSFPPPNSAWRDTFQSNSSSNVKFQNNTSPSLISSQSLMLNSNSSPEPSIVRDQGMHETLEQLLSRGNKPIVSQSIPTTVLQQQHQFQHVQRPQASSLQQSHLLQNQQQAQLHKLQQTTQFIKTEDQTNQPSKYREHHSLHLPRHVHHQKALSPTQLLVNQQKQQIPHDISPRQQIPSQRDIYALSFPCTPNNTPVQSGSHMHSTLKEMLQSPTPIASPISPQSASSPVSSSSPLPVCSPGTANSPLLAHSPFNCASSPSSQITGFDDQQSFVPVGQSVPTNNGLASQFTTSAHHGSRIHLQNSQLATNTQLSSSAPAPNMLEQIWGRREPRKHLLSTSSLAEEPFGGSSSSLGLASPAPELSIDESFLDSDDESEVNYDSDSDYESSMMQDTSLLGTSVGSNSGARSKERHFWQYNVQAKGPKGQRVSLEPHLTDPHQLVTIADPVFSHAVGSIQGIKHSGKARRGDGNDLSPNPVKLVNIGKQLGALNKMIMDMTPVSEQPFHIRPKSRKEKNKLASRACRLKKKAQHEANKIKLYGLGEEHKLLLIQVRQCRAILAKKYLLRKEVSSDVENAVKIQLQLTEQLNALSSNKPFQIAGQTTDFVNNVIDKCRRGRTSGGLDELAQSLDGLCTSAGSGPDGAGAEGYGLGTVTDYMAEFN</sequence>
<dbReference type="InterPro" id="IPR039165">
    <property type="entry name" value="CREBRF"/>
</dbReference>
<protein>
    <submittedName>
        <fullName evidence="5">Protein CREBRF homolog</fullName>
    </submittedName>
    <submittedName>
        <fullName evidence="3">Putative metal responsive transcript</fullName>
    </submittedName>
</protein>
<dbReference type="InterPro" id="IPR004827">
    <property type="entry name" value="bZIP"/>
</dbReference>
<dbReference type="GO" id="GO:0005634">
    <property type="term" value="C:nucleus"/>
    <property type="evidence" value="ECO:0007669"/>
    <property type="project" value="TreeGrafter"/>
</dbReference>
<reference evidence="3" key="2">
    <citation type="journal article" date="2018" name="Environ. Sci. Technol.">
        <title>The Toxicogenome of Hyalella azteca: A Model for Sediment Ecotoxicology and Evolutionary Toxicology.</title>
        <authorList>
            <person name="Poynton H.C."/>
            <person name="Hasenbein S."/>
            <person name="Benoit J.B."/>
            <person name="Sepulveda M.S."/>
            <person name="Poelchau M.F."/>
            <person name="Hughes D.S.T."/>
            <person name="Murali S.C."/>
            <person name="Chen S."/>
            <person name="Glastad K.M."/>
            <person name="Goodisman M.A.D."/>
            <person name="Werren J.H."/>
            <person name="Vineis J.H."/>
            <person name="Bowen J.L."/>
            <person name="Friedrich M."/>
            <person name="Jones J."/>
            <person name="Robertson H.M."/>
            <person name="Feyereisen R."/>
            <person name="Mechler-Hickson A."/>
            <person name="Mathers N."/>
            <person name="Lee C.E."/>
            <person name="Colbourne J.K."/>
            <person name="Biales A."/>
            <person name="Johnston J.S."/>
            <person name="Wellborn G.A."/>
            <person name="Rosendale A.J."/>
            <person name="Cridge A.G."/>
            <person name="Munoz-Torres M.C."/>
            <person name="Bain P.A."/>
            <person name="Manny A.R."/>
            <person name="Major K.M."/>
            <person name="Lambert F.N."/>
            <person name="Vulpe C.D."/>
            <person name="Tuck P."/>
            <person name="Blalock B.J."/>
            <person name="Lin Y.Y."/>
            <person name="Smith M.E."/>
            <person name="Ochoa-Acuna H."/>
            <person name="Chen M.M."/>
            <person name="Childers C.P."/>
            <person name="Qu J."/>
            <person name="Dugan S."/>
            <person name="Lee S.L."/>
            <person name="Chao H."/>
            <person name="Dinh H."/>
            <person name="Han Y."/>
            <person name="Doddapaneni H."/>
            <person name="Worley K.C."/>
            <person name="Muzny D.M."/>
            <person name="Gibbs R.A."/>
            <person name="Richards S."/>
        </authorList>
    </citation>
    <scope>NUCLEOTIDE SEQUENCE</scope>
    <source>
        <strain evidence="3">HAZT.00-mixed</strain>
        <tissue evidence="3">Whole organism</tissue>
    </source>
</reference>
<dbReference type="CDD" id="cd14809">
    <property type="entry name" value="bZIP_AUREO-like"/>
    <property type="match status" value="1"/>
</dbReference>
<proteinExistence type="predicted"/>
<name>A0A6A0H8K2_HYAAZ</name>
<dbReference type="AlphaFoldDB" id="A0A6A0H8K2"/>
<dbReference type="KEGG" id="hazt:108680109"/>
<feature type="compositionally biased region" description="Acidic residues" evidence="1">
    <location>
        <begin position="710"/>
        <end position="728"/>
    </location>
</feature>
<evidence type="ECO:0000313" key="4">
    <source>
        <dbReference type="Proteomes" id="UP000694843"/>
    </source>
</evidence>
<evidence type="ECO:0000313" key="3">
    <source>
        <dbReference type="EMBL" id="KAA0201819.1"/>
    </source>
</evidence>
<feature type="region of interest" description="Disordered" evidence="1">
    <location>
        <begin position="281"/>
        <end position="301"/>
    </location>
</feature>
<organism evidence="3">
    <name type="scientific">Hyalella azteca</name>
    <name type="common">Amphipod</name>
    <dbReference type="NCBI Taxonomy" id="294128"/>
    <lineage>
        <taxon>Eukaryota</taxon>
        <taxon>Metazoa</taxon>
        <taxon>Ecdysozoa</taxon>
        <taxon>Arthropoda</taxon>
        <taxon>Crustacea</taxon>
        <taxon>Multicrustacea</taxon>
        <taxon>Malacostraca</taxon>
        <taxon>Eumalacostraca</taxon>
        <taxon>Peracarida</taxon>
        <taxon>Amphipoda</taxon>
        <taxon>Senticaudata</taxon>
        <taxon>Talitrida</taxon>
        <taxon>Talitroidea</taxon>
        <taxon>Hyalellidae</taxon>
        <taxon>Hyalella</taxon>
    </lineage>
</organism>
<accession>A0A6A0H8K2</accession>
<dbReference type="EMBL" id="JQDR03004943">
    <property type="protein sequence ID" value="KAA0201819.1"/>
    <property type="molecule type" value="Genomic_DNA"/>
</dbReference>
<feature type="region of interest" description="Disordered" evidence="1">
    <location>
        <begin position="710"/>
        <end position="730"/>
    </location>
</feature>
<dbReference type="Proteomes" id="UP000711488">
    <property type="component" value="Unassembled WGS sequence"/>
</dbReference>
<evidence type="ECO:0000259" key="2">
    <source>
        <dbReference type="PROSITE" id="PS00036"/>
    </source>
</evidence>
<dbReference type="RefSeq" id="XP_018024354.1">
    <property type="nucleotide sequence ID" value="XM_018168865.2"/>
</dbReference>
<feature type="domain" description="BZIP" evidence="2">
    <location>
        <begin position="854"/>
        <end position="868"/>
    </location>
</feature>
<evidence type="ECO:0000256" key="1">
    <source>
        <dbReference type="SAM" id="MobiDB-lite"/>
    </source>
</evidence>
<feature type="region of interest" description="Disordered" evidence="1">
    <location>
        <begin position="556"/>
        <end position="580"/>
    </location>
</feature>
<reference evidence="5" key="4">
    <citation type="submission" date="2025-04" db="UniProtKB">
        <authorList>
            <consortium name="RefSeq"/>
        </authorList>
    </citation>
    <scope>IDENTIFICATION</scope>
    <source>
        <tissue evidence="5">Whole organism</tissue>
    </source>
</reference>
<dbReference type="PANTHER" id="PTHR21552">
    <property type="entry name" value="ADULT RETINA PROTEIN"/>
    <property type="match status" value="1"/>
</dbReference>
<dbReference type="PROSITE" id="PS00036">
    <property type="entry name" value="BZIP_BASIC"/>
    <property type="match status" value="1"/>
</dbReference>